<evidence type="ECO:0000313" key="4">
    <source>
        <dbReference type="Proteomes" id="UP000486760"/>
    </source>
</evidence>
<reference evidence="3 4" key="1">
    <citation type="submission" date="2019-08" db="EMBL/GenBank/DDBJ databases">
        <title>Bioinformatics analysis of the strain L3 and L5.</title>
        <authorList>
            <person name="Li X."/>
        </authorList>
    </citation>
    <scope>NUCLEOTIDE SEQUENCE [LARGE SCALE GENOMIC DNA]</scope>
    <source>
        <strain evidence="3 4">L5</strain>
    </source>
</reference>
<keyword evidence="2" id="KW-0812">Transmembrane</keyword>
<accession>A0A7V7G225</accession>
<dbReference type="Proteomes" id="UP000486760">
    <property type="component" value="Unassembled WGS sequence"/>
</dbReference>
<evidence type="ECO:0000256" key="1">
    <source>
        <dbReference type="SAM" id="MobiDB-lite"/>
    </source>
</evidence>
<feature type="transmembrane region" description="Helical" evidence="2">
    <location>
        <begin position="44"/>
        <end position="64"/>
    </location>
</feature>
<dbReference type="EMBL" id="VTPY01000003">
    <property type="protein sequence ID" value="KAA0013063.1"/>
    <property type="molecule type" value="Genomic_DNA"/>
</dbReference>
<comment type="caution">
    <text evidence="3">The sequence shown here is derived from an EMBL/GenBank/DDBJ whole genome shotgun (WGS) entry which is preliminary data.</text>
</comment>
<dbReference type="AlphaFoldDB" id="A0A7V7G225"/>
<keyword evidence="2" id="KW-1133">Transmembrane helix</keyword>
<protein>
    <submittedName>
        <fullName evidence="3">Uncharacterized protein</fullName>
    </submittedName>
</protein>
<name>A0A7V7G225_9GAMM</name>
<gene>
    <name evidence="3" type="ORF">F0A17_09160</name>
</gene>
<dbReference type="RefSeq" id="WP_149328016.1">
    <property type="nucleotide sequence ID" value="NZ_VTPY01000003.1"/>
</dbReference>
<keyword evidence="2" id="KW-0472">Membrane</keyword>
<feature type="region of interest" description="Disordered" evidence="1">
    <location>
        <begin position="1"/>
        <end position="40"/>
    </location>
</feature>
<proteinExistence type="predicted"/>
<evidence type="ECO:0000313" key="3">
    <source>
        <dbReference type="EMBL" id="KAA0013063.1"/>
    </source>
</evidence>
<organism evidence="3 4">
    <name type="scientific">Billgrantia pellis</name>
    <dbReference type="NCBI Taxonomy" id="2606936"/>
    <lineage>
        <taxon>Bacteria</taxon>
        <taxon>Pseudomonadati</taxon>
        <taxon>Pseudomonadota</taxon>
        <taxon>Gammaproteobacteria</taxon>
        <taxon>Oceanospirillales</taxon>
        <taxon>Halomonadaceae</taxon>
        <taxon>Billgrantia</taxon>
    </lineage>
</organism>
<feature type="compositionally biased region" description="Basic and acidic residues" evidence="1">
    <location>
        <begin position="1"/>
        <end position="39"/>
    </location>
</feature>
<evidence type="ECO:0000256" key="2">
    <source>
        <dbReference type="SAM" id="Phobius"/>
    </source>
</evidence>
<keyword evidence="4" id="KW-1185">Reference proteome</keyword>
<sequence length="69" mass="7657">MDTRESKTPEEKKAHLTEERLPEDFAHPEPDAEQPEAKRSPKGVHWLVLGVAILAGIFLITLLVSRLGG</sequence>